<dbReference type="GO" id="GO:0005737">
    <property type="term" value="C:cytoplasm"/>
    <property type="evidence" value="ECO:0007669"/>
    <property type="project" value="TreeGrafter"/>
</dbReference>
<dbReference type="AlphaFoldDB" id="A0A9Q0MB14"/>
<organism evidence="6 7">
    <name type="scientific">Blomia tropicalis</name>
    <name type="common">Mite</name>
    <dbReference type="NCBI Taxonomy" id="40697"/>
    <lineage>
        <taxon>Eukaryota</taxon>
        <taxon>Metazoa</taxon>
        <taxon>Ecdysozoa</taxon>
        <taxon>Arthropoda</taxon>
        <taxon>Chelicerata</taxon>
        <taxon>Arachnida</taxon>
        <taxon>Acari</taxon>
        <taxon>Acariformes</taxon>
        <taxon>Sarcoptiformes</taxon>
        <taxon>Astigmata</taxon>
        <taxon>Glycyphagoidea</taxon>
        <taxon>Echimyopodidae</taxon>
        <taxon>Blomia</taxon>
    </lineage>
</organism>
<sequence>MTRCLRATQISSSFAALTILIIGIIVTVVIIQRKNHVDAIEPNYRPFPIIINTWGFVNATVAGFNTLRSNGSALDAIVAACTKCQDEQCDHTVGWGGSPDENGETTLDAMIMDGPTHSVGSVAALRNVKNVIGVARAVLEHTDHTLLVGDQATAFAVQMGFTKENLTSKWSAEQHTKWLANHCQPNFWHNVTPNASNSCGPYKPLKVKEVTPVKRKLHQIDRYNHDTIGVVVIDSVGRIASGTSTNGAKFKIPGRVGDSPIAGAGSYCDQEIGGAAATGDGDIIMRYLVSYQAVENLRQGYSPNDAAEEALSRILKRFPNASVGLVVLDIRKQSYGAACINVEEGFPFMIGSSLEPDGVQRKFVQCIKPNKLTN</sequence>
<evidence type="ECO:0000313" key="6">
    <source>
        <dbReference type="EMBL" id="KAJ6220415.1"/>
    </source>
</evidence>
<evidence type="ECO:0000256" key="5">
    <source>
        <dbReference type="SAM" id="Phobius"/>
    </source>
</evidence>
<comment type="similarity">
    <text evidence="1">Belongs to the Ntn-hydrolase family.</text>
</comment>
<dbReference type="Pfam" id="PF01112">
    <property type="entry name" value="Asparaginase_2"/>
    <property type="match status" value="1"/>
</dbReference>
<feature type="binding site" evidence="3">
    <location>
        <begin position="255"/>
        <end position="258"/>
    </location>
    <ligand>
        <name>substrate</name>
    </ligand>
</feature>
<protein>
    <submittedName>
        <fullName evidence="6">Uncharacterized protein</fullName>
    </submittedName>
</protein>
<dbReference type="GO" id="GO:0003948">
    <property type="term" value="F:N4-(beta-N-acetylglucosaminyl)-L-asparaginase activity"/>
    <property type="evidence" value="ECO:0007669"/>
    <property type="project" value="TreeGrafter"/>
</dbReference>
<dbReference type="EMBL" id="JAPWDV010000002">
    <property type="protein sequence ID" value="KAJ6220415.1"/>
    <property type="molecule type" value="Genomic_DNA"/>
</dbReference>
<feature type="transmembrane region" description="Helical" evidence="5">
    <location>
        <begin position="12"/>
        <end position="31"/>
    </location>
</feature>
<dbReference type="InterPro" id="IPR000246">
    <property type="entry name" value="Peptidase_T2"/>
</dbReference>
<dbReference type="Proteomes" id="UP001142055">
    <property type="component" value="Chromosome 2"/>
</dbReference>
<name>A0A9Q0MB14_BLOTA</name>
<evidence type="ECO:0000256" key="4">
    <source>
        <dbReference type="PIRSR" id="PIRSR600246-3"/>
    </source>
</evidence>
<accession>A0A9Q0MB14</accession>
<keyword evidence="5" id="KW-1133">Transmembrane helix</keyword>
<dbReference type="OMA" id="GAMICAN"/>
<dbReference type="SUPFAM" id="SSF56235">
    <property type="entry name" value="N-terminal nucleophile aminohydrolases (Ntn hydrolases)"/>
    <property type="match status" value="1"/>
</dbReference>
<dbReference type="InterPro" id="IPR029055">
    <property type="entry name" value="Ntn_hydrolases_N"/>
</dbReference>
<evidence type="ECO:0000313" key="7">
    <source>
        <dbReference type="Proteomes" id="UP001142055"/>
    </source>
</evidence>
<reference evidence="6" key="1">
    <citation type="submission" date="2022-12" db="EMBL/GenBank/DDBJ databases">
        <title>Genome assemblies of Blomia tropicalis.</title>
        <authorList>
            <person name="Cui Y."/>
        </authorList>
    </citation>
    <scope>NUCLEOTIDE SEQUENCE</scope>
    <source>
        <tissue evidence="6">Adult mites</tissue>
    </source>
</reference>
<keyword evidence="5" id="KW-0812">Transmembrane</keyword>
<dbReference type="PANTHER" id="PTHR10188">
    <property type="entry name" value="L-ASPARAGINASE"/>
    <property type="match status" value="1"/>
</dbReference>
<comment type="caution">
    <text evidence="6">The sequence shown here is derived from an EMBL/GenBank/DDBJ whole genome shotgun (WGS) entry which is preliminary data.</text>
</comment>
<dbReference type="PANTHER" id="PTHR10188:SF6">
    <property type="entry name" value="N(4)-(BETA-N-ACETYLGLUCOSAMINYL)-L-ASPARAGINASE"/>
    <property type="match status" value="1"/>
</dbReference>
<dbReference type="FunFam" id="3.60.20.30:FF:000005">
    <property type="entry name" value="N(4)-(Beta-N-acetylglucosaminyl)-L-asparaginase"/>
    <property type="match status" value="1"/>
</dbReference>
<evidence type="ECO:0000256" key="3">
    <source>
        <dbReference type="PIRSR" id="PIRSR600246-2"/>
    </source>
</evidence>
<gene>
    <name evidence="6" type="ORF">RDWZM_006227</name>
</gene>
<keyword evidence="5" id="KW-0472">Membrane</keyword>
<dbReference type="Gene3D" id="3.60.20.30">
    <property type="entry name" value="(Glycosyl)asparaginase"/>
    <property type="match status" value="1"/>
</dbReference>
<feature type="active site" description="Nucleophile" evidence="2">
    <location>
        <position position="227"/>
    </location>
</feature>
<feature type="binding site" evidence="3">
    <location>
        <begin position="278"/>
        <end position="281"/>
    </location>
    <ligand>
        <name>substrate</name>
    </ligand>
</feature>
<feature type="site" description="Cleavage; by autolysis" evidence="4">
    <location>
        <begin position="226"/>
        <end position="227"/>
    </location>
</feature>
<evidence type="ECO:0000256" key="2">
    <source>
        <dbReference type="PIRSR" id="PIRSR600246-1"/>
    </source>
</evidence>
<keyword evidence="7" id="KW-1185">Reference proteome</keyword>
<proteinExistence type="inferred from homology"/>
<dbReference type="CDD" id="cd04513">
    <property type="entry name" value="Glycosylasparaginase"/>
    <property type="match status" value="1"/>
</dbReference>
<evidence type="ECO:0000256" key="1">
    <source>
        <dbReference type="ARBA" id="ARBA00010872"/>
    </source>
</evidence>